<dbReference type="SUPFAM" id="SSF100939">
    <property type="entry name" value="SPOC domain-like"/>
    <property type="match status" value="1"/>
</dbReference>
<comment type="similarity">
    <text evidence="2">Belongs to the prokaryotic Ku family.</text>
</comment>
<gene>
    <name evidence="2" type="primary">ku</name>
    <name evidence="4" type="ORF">GL286_15780</name>
</gene>
<dbReference type="GO" id="GO:0003690">
    <property type="term" value="F:double-stranded DNA binding"/>
    <property type="evidence" value="ECO:0007669"/>
    <property type="project" value="UniProtKB-UniRule"/>
</dbReference>
<dbReference type="PANTHER" id="PTHR41251:SF1">
    <property type="entry name" value="NON-HOMOLOGOUS END JOINING PROTEIN KU"/>
    <property type="match status" value="1"/>
</dbReference>
<dbReference type="SMART" id="SM00559">
    <property type="entry name" value="Ku78"/>
    <property type="match status" value="1"/>
</dbReference>
<dbReference type="Pfam" id="PF02735">
    <property type="entry name" value="Ku"/>
    <property type="match status" value="1"/>
</dbReference>
<reference evidence="4 5" key="1">
    <citation type="submission" date="2019-11" db="EMBL/GenBank/DDBJ databases">
        <authorList>
            <person name="Dong K."/>
        </authorList>
    </citation>
    <scope>NUCLEOTIDE SEQUENCE [LARGE SCALE GENOMIC DNA]</scope>
    <source>
        <strain evidence="4 5">NBRC 111993</strain>
    </source>
</reference>
<comment type="caution">
    <text evidence="4">The sequence shown here is derived from an EMBL/GenBank/DDBJ whole genome shotgun (WGS) entry which is preliminary data.</text>
</comment>
<dbReference type="GO" id="GO:0006303">
    <property type="term" value="P:double-strand break repair via nonhomologous end joining"/>
    <property type="evidence" value="ECO:0007669"/>
    <property type="project" value="UniProtKB-UniRule"/>
</dbReference>
<name>A0A6L6JF17_9RHOB</name>
<accession>A0A6L6JF17</accession>
<dbReference type="OrthoDB" id="9780854at2"/>
<evidence type="ECO:0000313" key="5">
    <source>
        <dbReference type="Proteomes" id="UP000478183"/>
    </source>
</evidence>
<dbReference type="EMBL" id="WMIE01000011">
    <property type="protein sequence ID" value="MTH79187.1"/>
    <property type="molecule type" value="Genomic_DNA"/>
</dbReference>
<dbReference type="HAMAP" id="MF_01875">
    <property type="entry name" value="Prokaryotic_Ku"/>
    <property type="match status" value="1"/>
</dbReference>
<dbReference type="InterPro" id="IPR006164">
    <property type="entry name" value="DNA_bd_Ku70/Ku80"/>
</dbReference>
<evidence type="ECO:0000256" key="1">
    <source>
        <dbReference type="ARBA" id="ARBA00023125"/>
    </source>
</evidence>
<evidence type="ECO:0000256" key="2">
    <source>
        <dbReference type="HAMAP-Rule" id="MF_01875"/>
    </source>
</evidence>
<organism evidence="4 5">
    <name type="scientific">Paracoccus aestuariivivens</name>
    <dbReference type="NCBI Taxonomy" id="1820333"/>
    <lineage>
        <taxon>Bacteria</taxon>
        <taxon>Pseudomonadati</taxon>
        <taxon>Pseudomonadota</taxon>
        <taxon>Alphaproteobacteria</taxon>
        <taxon>Rhodobacterales</taxon>
        <taxon>Paracoccaceae</taxon>
        <taxon>Paracoccus</taxon>
    </lineage>
</organism>
<comment type="subunit">
    <text evidence="2">Homodimer. Interacts with LigD.</text>
</comment>
<keyword evidence="1 2" id="KW-0238">DNA-binding</keyword>
<sequence length="267" mass="29520">MAPRANWKGMLKIAELTCPVALYTASSTSDRISFHMINRKTGNRLRREFVDAESGNPVPREDQVKGYETASGEHVILTPEEISDAIPDSDKTLSVSGFLDCDQIDKIYFDNPYYLAATEPTGLEAYALIREGMRKEGVAALAQTVLFRRMRTVMIRTHGDGLIAHTLNYDYEIRAPNEAFDDIPIRKIKGEMLDLAKHIIKTKAGTFDPAEFDDRYEEALAELIKAKAAGKTIKPAAKPAKAQVVDLMAALRESAALSAKSKRKTAG</sequence>
<evidence type="ECO:0000259" key="3">
    <source>
        <dbReference type="SMART" id="SM00559"/>
    </source>
</evidence>
<keyword evidence="2" id="KW-0234">DNA repair</keyword>
<dbReference type="Gene3D" id="2.40.290.10">
    <property type="match status" value="1"/>
</dbReference>
<protein>
    <recommendedName>
        <fullName evidence="2">Non-homologous end joining protein Ku</fullName>
    </recommendedName>
</protein>
<dbReference type="PANTHER" id="PTHR41251">
    <property type="entry name" value="NON-HOMOLOGOUS END JOINING PROTEIN KU"/>
    <property type="match status" value="1"/>
</dbReference>
<dbReference type="NCBIfam" id="TIGR02772">
    <property type="entry name" value="Ku_bact"/>
    <property type="match status" value="1"/>
</dbReference>
<dbReference type="InterPro" id="IPR009187">
    <property type="entry name" value="Prok_Ku"/>
</dbReference>
<feature type="domain" description="Ku" evidence="3">
    <location>
        <begin position="55"/>
        <end position="185"/>
    </location>
</feature>
<evidence type="ECO:0000313" key="4">
    <source>
        <dbReference type="EMBL" id="MTH79187.1"/>
    </source>
</evidence>
<dbReference type="PIRSF" id="PIRSF006493">
    <property type="entry name" value="Prok_Ku"/>
    <property type="match status" value="1"/>
</dbReference>
<proteinExistence type="inferred from homology"/>
<keyword evidence="5" id="KW-1185">Reference proteome</keyword>
<dbReference type="Proteomes" id="UP000478183">
    <property type="component" value="Unassembled WGS sequence"/>
</dbReference>
<dbReference type="RefSeq" id="WP_155096541.1">
    <property type="nucleotide sequence ID" value="NZ_WMIE01000011.1"/>
</dbReference>
<keyword evidence="2" id="KW-0227">DNA damage</keyword>
<dbReference type="GO" id="GO:0006310">
    <property type="term" value="P:DNA recombination"/>
    <property type="evidence" value="ECO:0007669"/>
    <property type="project" value="UniProtKB-KW"/>
</dbReference>
<dbReference type="InterPro" id="IPR016194">
    <property type="entry name" value="SPOC-like_C_dom_sf"/>
</dbReference>
<comment type="function">
    <text evidence="2">With LigD forms a non-homologous end joining (NHEJ) DNA repair enzyme, which repairs dsDNA breaks with reduced fidelity. Binds linear dsDNA with 5'- and 3'- overhangs but not closed circular dsDNA nor ssDNA. Recruits and stimulates the ligase activity of LigD.</text>
</comment>
<keyword evidence="2" id="KW-0233">DNA recombination</keyword>
<dbReference type="CDD" id="cd00789">
    <property type="entry name" value="KU_like"/>
    <property type="match status" value="1"/>
</dbReference>
<dbReference type="AlphaFoldDB" id="A0A6L6JF17"/>